<dbReference type="PROSITE" id="PS51123">
    <property type="entry name" value="OMPA_2"/>
    <property type="match status" value="1"/>
</dbReference>
<dbReference type="SUPFAM" id="SSF103088">
    <property type="entry name" value="OmpA-like"/>
    <property type="match status" value="1"/>
</dbReference>
<keyword evidence="2" id="KW-1133">Transmembrane helix</keyword>
<keyword evidence="2" id="KW-0812">Transmembrane</keyword>
<dbReference type="RefSeq" id="WP_034360623.1">
    <property type="nucleotide sequence ID" value="NZ_JHAC01000082.1"/>
</dbReference>
<dbReference type="STRING" id="1476583.DEIPH_ctg103orf0033"/>
<dbReference type="Proteomes" id="UP000020492">
    <property type="component" value="Unassembled WGS sequence"/>
</dbReference>
<comment type="caution">
    <text evidence="4">The sequence shown here is derived from an EMBL/GenBank/DDBJ whole genome shotgun (WGS) entry which is preliminary data.</text>
</comment>
<evidence type="ECO:0000256" key="2">
    <source>
        <dbReference type="SAM" id="Phobius"/>
    </source>
</evidence>
<organism evidence="4 5">
    <name type="scientific">Deinococcus phoenicis</name>
    <dbReference type="NCBI Taxonomy" id="1476583"/>
    <lineage>
        <taxon>Bacteria</taxon>
        <taxon>Thermotogati</taxon>
        <taxon>Deinococcota</taxon>
        <taxon>Deinococci</taxon>
        <taxon>Deinococcales</taxon>
        <taxon>Deinococcaceae</taxon>
        <taxon>Deinococcus</taxon>
    </lineage>
</organism>
<dbReference type="PANTHER" id="PTHR30329">
    <property type="entry name" value="STATOR ELEMENT OF FLAGELLAR MOTOR COMPLEX"/>
    <property type="match status" value="1"/>
</dbReference>
<dbReference type="InterPro" id="IPR050330">
    <property type="entry name" value="Bact_OuterMem_StrucFunc"/>
</dbReference>
<keyword evidence="1 2" id="KW-0472">Membrane</keyword>
<accession>A0A016QKW1</accession>
<dbReference type="InterPro" id="IPR036737">
    <property type="entry name" value="OmpA-like_sf"/>
</dbReference>
<feature type="transmembrane region" description="Helical" evidence="2">
    <location>
        <begin position="20"/>
        <end position="42"/>
    </location>
</feature>
<dbReference type="GO" id="GO:0016020">
    <property type="term" value="C:membrane"/>
    <property type="evidence" value="ECO:0007669"/>
    <property type="project" value="UniProtKB-UniRule"/>
</dbReference>
<dbReference type="PATRIC" id="fig|1476583.3.peg.3455"/>
<dbReference type="EMBL" id="JHAC01000082">
    <property type="protein sequence ID" value="EYB66507.1"/>
    <property type="molecule type" value="Genomic_DNA"/>
</dbReference>
<dbReference type="Gene3D" id="3.30.1330.60">
    <property type="entry name" value="OmpA-like domain"/>
    <property type="match status" value="1"/>
</dbReference>
<dbReference type="AlphaFoldDB" id="A0A016QKW1"/>
<dbReference type="PANTHER" id="PTHR30329:SF21">
    <property type="entry name" value="LIPOPROTEIN YIAD-RELATED"/>
    <property type="match status" value="1"/>
</dbReference>
<reference evidence="4 5" key="1">
    <citation type="submission" date="2014-03" db="EMBL/GenBank/DDBJ databases">
        <title>Draft genome sequence of Deinococcus phoenicis 1P10ME.</title>
        <authorList>
            <person name="Stepanov V.G."/>
            <person name="Vaishampayan P."/>
            <person name="Venkateswaran K."/>
            <person name="Fox G.E."/>
        </authorList>
    </citation>
    <scope>NUCLEOTIDE SEQUENCE [LARGE SCALE GENOMIC DNA]</scope>
    <source>
        <strain evidence="4 5">1P10ME</strain>
    </source>
</reference>
<proteinExistence type="predicted"/>
<gene>
    <name evidence="4" type="ORF">DEIPH_ctg103orf0033</name>
</gene>
<dbReference type="Pfam" id="PF00691">
    <property type="entry name" value="OmpA"/>
    <property type="match status" value="1"/>
</dbReference>
<keyword evidence="5" id="KW-1185">Reference proteome</keyword>
<evidence type="ECO:0000313" key="5">
    <source>
        <dbReference type="Proteomes" id="UP000020492"/>
    </source>
</evidence>
<sequence length="201" mass="22184">MTRSRLHPDTNPYIAFSDLTLNLVFVLIFFVGGILAVGQAGWEQVRYRKAQDVVAQAVKQARLPARPLLLLPGQRNDPPGAQRWVFSSQQMFVGDTATLTPAGQEALVAFARVLRDQGQHWKRVRIEGHTQTSKPNTPERWSLSAGRASAVAEAFYLRGGISPNRLAVAARGGQTSYAGIKFDPRNERVEIVVEYAQQSGD</sequence>
<feature type="domain" description="OmpA-like" evidence="3">
    <location>
        <begin position="79"/>
        <end position="197"/>
    </location>
</feature>
<dbReference type="InterPro" id="IPR006665">
    <property type="entry name" value="OmpA-like"/>
</dbReference>
<evidence type="ECO:0000313" key="4">
    <source>
        <dbReference type="EMBL" id="EYB66507.1"/>
    </source>
</evidence>
<evidence type="ECO:0000256" key="1">
    <source>
        <dbReference type="PROSITE-ProRule" id="PRU00473"/>
    </source>
</evidence>
<evidence type="ECO:0000259" key="3">
    <source>
        <dbReference type="PROSITE" id="PS51123"/>
    </source>
</evidence>
<dbReference type="OrthoDB" id="68115at2"/>
<protein>
    <submittedName>
        <fullName evidence="4">OmpA family protein</fullName>
    </submittedName>
</protein>
<name>A0A016QKW1_9DEIO</name>
<dbReference type="eggNOG" id="COG1360">
    <property type="taxonomic scope" value="Bacteria"/>
</dbReference>